<comment type="caution">
    <text evidence="2">The sequence shown here is derived from an EMBL/GenBank/DDBJ whole genome shotgun (WGS) entry which is preliminary data.</text>
</comment>
<dbReference type="EMBL" id="JAHHUM010001199">
    <property type="protein sequence ID" value="KAK5613632.1"/>
    <property type="molecule type" value="Genomic_DNA"/>
</dbReference>
<organism evidence="2 3">
    <name type="scientific">Crenichthys baileyi</name>
    <name type="common">White River springfish</name>
    <dbReference type="NCBI Taxonomy" id="28760"/>
    <lineage>
        <taxon>Eukaryota</taxon>
        <taxon>Metazoa</taxon>
        <taxon>Chordata</taxon>
        <taxon>Craniata</taxon>
        <taxon>Vertebrata</taxon>
        <taxon>Euteleostomi</taxon>
        <taxon>Actinopterygii</taxon>
        <taxon>Neopterygii</taxon>
        <taxon>Teleostei</taxon>
        <taxon>Neoteleostei</taxon>
        <taxon>Acanthomorphata</taxon>
        <taxon>Ovalentaria</taxon>
        <taxon>Atherinomorphae</taxon>
        <taxon>Cyprinodontiformes</taxon>
        <taxon>Goodeidae</taxon>
        <taxon>Crenichthys</taxon>
    </lineage>
</organism>
<gene>
    <name evidence="2" type="ORF">CRENBAI_018817</name>
</gene>
<accession>A0AAV9RX61</accession>
<dbReference type="AlphaFoldDB" id="A0AAV9RX61"/>
<keyword evidence="3" id="KW-1185">Reference proteome</keyword>
<feature type="compositionally biased region" description="Low complexity" evidence="1">
    <location>
        <begin position="108"/>
        <end position="159"/>
    </location>
</feature>
<evidence type="ECO:0000313" key="2">
    <source>
        <dbReference type="EMBL" id="KAK5613632.1"/>
    </source>
</evidence>
<dbReference type="Proteomes" id="UP001311232">
    <property type="component" value="Unassembled WGS sequence"/>
</dbReference>
<evidence type="ECO:0000256" key="1">
    <source>
        <dbReference type="SAM" id="MobiDB-lite"/>
    </source>
</evidence>
<proteinExistence type="predicted"/>
<evidence type="ECO:0000313" key="3">
    <source>
        <dbReference type="Proteomes" id="UP001311232"/>
    </source>
</evidence>
<reference evidence="2 3" key="1">
    <citation type="submission" date="2021-06" db="EMBL/GenBank/DDBJ databases">
        <authorList>
            <person name="Palmer J.M."/>
        </authorList>
    </citation>
    <scope>NUCLEOTIDE SEQUENCE [LARGE SCALE GENOMIC DNA]</scope>
    <source>
        <strain evidence="2 3">MEX-2019</strain>
        <tissue evidence="2">Muscle</tissue>
    </source>
</reference>
<protein>
    <submittedName>
        <fullName evidence="2">Uncharacterized protein</fullName>
    </submittedName>
</protein>
<sequence>MIFPSSCLHFGPTQNHIVTEGTSQKGQSDRAQEVLKRIRQEEEELMKMHGEEVEILPSPLLLQEMEEAGLSLPTPVSPVLIPGRKRSGLPPAVSATSTSSHRRGTSFSPTATTVPPESSTAAATPAGPNLPTAASPEPSTSPAASPEPSTSAAAPAEPSTPAAVIKLLVLYK</sequence>
<name>A0AAV9RX61_9TELE</name>
<feature type="region of interest" description="Disordered" evidence="1">
    <location>
        <begin position="74"/>
        <end position="159"/>
    </location>
</feature>